<dbReference type="Proteomes" id="UP001283361">
    <property type="component" value="Unassembled WGS sequence"/>
</dbReference>
<gene>
    <name evidence="2" type="ORF">RRG08_059364</name>
</gene>
<proteinExistence type="predicted"/>
<dbReference type="AlphaFoldDB" id="A0AAE1BEF4"/>
<comment type="caution">
    <text evidence="2">The sequence shown here is derived from an EMBL/GenBank/DDBJ whole genome shotgun (WGS) entry which is preliminary data.</text>
</comment>
<feature type="region of interest" description="Disordered" evidence="1">
    <location>
        <begin position="106"/>
        <end position="130"/>
    </location>
</feature>
<name>A0AAE1BEF4_9GAST</name>
<evidence type="ECO:0000256" key="1">
    <source>
        <dbReference type="SAM" id="MobiDB-lite"/>
    </source>
</evidence>
<accession>A0AAE1BEF4</accession>
<organism evidence="2 3">
    <name type="scientific">Elysia crispata</name>
    <name type="common">lettuce slug</name>
    <dbReference type="NCBI Taxonomy" id="231223"/>
    <lineage>
        <taxon>Eukaryota</taxon>
        <taxon>Metazoa</taxon>
        <taxon>Spiralia</taxon>
        <taxon>Lophotrochozoa</taxon>
        <taxon>Mollusca</taxon>
        <taxon>Gastropoda</taxon>
        <taxon>Heterobranchia</taxon>
        <taxon>Euthyneura</taxon>
        <taxon>Panpulmonata</taxon>
        <taxon>Sacoglossa</taxon>
        <taxon>Placobranchoidea</taxon>
        <taxon>Plakobranchidae</taxon>
        <taxon>Elysia</taxon>
    </lineage>
</organism>
<keyword evidence="3" id="KW-1185">Reference proteome</keyword>
<protein>
    <submittedName>
        <fullName evidence="2">Uncharacterized protein</fullName>
    </submittedName>
</protein>
<evidence type="ECO:0000313" key="2">
    <source>
        <dbReference type="EMBL" id="KAK3804394.1"/>
    </source>
</evidence>
<reference evidence="2" key="1">
    <citation type="journal article" date="2023" name="G3 (Bethesda)">
        <title>A reference genome for the long-term kleptoplast-retaining sea slug Elysia crispata morphotype clarki.</title>
        <authorList>
            <person name="Eastman K.E."/>
            <person name="Pendleton A.L."/>
            <person name="Shaikh M.A."/>
            <person name="Suttiyut T."/>
            <person name="Ogas R."/>
            <person name="Tomko P."/>
            <person name="Gavelis G."/>
            <person name="Widhalm J.R."/>
            <person name="Wisecaver J.H."/>
        </authorList>
    </citation>
    <scope>NUCLEOTIDE SEQUENCE</scope>
    <source>
        <strain evidence="2">ECLA1</strain>
    </source>
</reference>
<sequence length="130" mass="14074">MLPCAQKITHYPLSGSNSGCWLVRNYFHNTGQVLTCFAQSSPSRPFGTEGKLFSGGTARNTFKRSCIPAPHYLGGASLESRTITPTGVQGRLLLRETLTELWPHQTKTENPRTLGEEYAGGPCTSGIGSE</sequence>
<evidence type="ECO:0000313" key="3">
    <source>
        <dbReference type="Proteomes" id="UP001283361"/>
    </source>
</evidence>
<dbReference type="EMBL" id="JAWDGP010000016">
    <property type="protein sequence ID" value="KAK3804394.1"/>
    <property type="molecule type" value="Genomic_DNA"/>
</dbReference>